<dbReference type="Pfam" id="PF04970">
    <property type="entry name" value="LRAT"/>
    <property type="match status" value="1"/>
</dbReference>
<dbReference type="PROSITE" id="PS51934">
    <property type="entry name" value="LRAT"/>
    <property type="match status" value="1"/>
</dbReference>
<name>A0A2N5C2I6_9BURK</name>
<dbReference type="GO" id="GO:0005737">
    <property type="term" value="C:cytoplasm"/>
    <property type="evidence" value="ECO:0007669"/>
    <property type="project" value="TreeGrafter"/>
</dbReference>
<dbReference type="GO" id="GO:0008970">
    <property type="term" value="F:phospholipase A1 activity"/>
    <property type="evidence" value="ECO:0007669"/>
    <property type="project" value="TreeGrafter"/>
</dbReference>
<dbReference type="GO" id="GO:0004623">
    <property type="term" value="F:phospholipase A2 activity"/>
    <property type="evidence" value="ECO:0007669"/>
    <property type="project" value="TreeGrafter"/>
</dbReference>
<evidence type="ECO:0000256" key="2">
    <source>
        <dbReference type="ARBA" id="ARBA00022801"/>
    </source>
</evidence>
<keyword evidence="3" id="KW-0443">Lipid metabolism</keyword>
<dbReference type="InterPro" id="IPR051496">
    <property type="entry name" value="H-rev107_PLA/AT"/>
</dbReference>
<comment type="caution">
    <text evidence="5">The sequence shown here is derived from an EMBL/GenBank/DDBJ whole genome shotgun (WGS) entry which is preliminary data.</text>
</comment>
<reference evidence="5 6" key="1">
    <citation type="submission" date="2017-12" db="EMBL/GenBank/DDBJ databases">
        <title>Genome sequence of the active heterotrophic nitrifier-denitrifier, Cupriavidus pauculus UM1.</title>
        <authorList>
            <person name="Putonti C."/>
            <person name="Castignetti D."/>
        </authorList>
    </citation>
    <scope>NUCLEOTIDE SEQUENCE [LARGE SCALE GENOMIC DNA]</scope>
    <source>
        <strain evidence="5 6">UM1</strain>
    </source>
</reference>
<keyword evidence="2" id="KW-0378">Hydrolase</keyword>
<dbReference type="RefSeq" id="WP_101685551.1">
    <property type="nucleotide sequence ID" value="NZ_PJRP01000028.1"/>
</dbReference>
<evidence type="ECO:0000259" key="4">
    <source>
        <dbReference type="PROSITE" id="PS51934"/>
    </source>
</evidence>
<gene>
    <name evidence="5" type="ORF">CYJ10_32500</name>
</gene>
<dbReference type="GO" id="GO:0070292">
    <property type="term" value="P:N-acylphosphatidylethanolamine metabolic process"/>
    <property type="evidence" value="ECO:0007669"/>
    <property type="project" value="TreeGrafter"/>
</dbReference>
<dbReference type="PANTHER" id="PTHR13943">
    <property type="entry name" value="HRAS-LIKE SUPPRESSOR - RELATED"/>
    <property type="match status" value="1"/>
</dbReference>
<evidence type="ECO:0000256" key="1">
    <source>
        <dbReference type="ARBA" id="ARBA00022679"/>
    </source>
</evidence>
<evidence type="ECO:0000313" key="5">
    <source>
        <dbReference type="EMBL" id="PLP96420.1"/>
    </source>
</evidence>
<feature type="domain" description="LRAT" evidence="4">
    <location>
        <begin position="21"/>
        <end position="121"/>
    </location>
</feature>
<proteinExistence type="predicted"/>
<dbReference type="STRING" id="82633.GCA_000974605_04401"/>
<evidence type="ECO:0000313" key="6">
    <source>
        <dbReference type="Proteomes" id="UP000234341"/>
    </source>
</evidence>
<dbReference type="EMBL" id="PJRP01000028">
    <property type="protein sequence ID" value="PLP96420.1"/>
    <property type="molecule type" value="Genomic_DNA"/>
</dbReference>
<dbReference type="AlphaFoldDB" id="A0A2N5C2I6"/>
<dbReference type="OrthoDB" id="9812095at2"/>
<sequence length="155" mass="16897">MTAQDQQQVSCLDDAYLPGAHLVTERNGYAHHGIYAGQGRVIHYAGFCHALHAGPVEETTLEQFADGHGVTAKSEPCARYLGIEAVSRARSRMGEDRYHLLTNNCEHFCTWCLLGQARSEQVETCLRNPGTAMVTVLHMALALLSGIHLASLHAA</sequence>
<protein>
    <submittedName>
        <fullName evidence="5">NC domain protein</fullName>
    </submittedName>
</protein>
<accession>A0A2N5C2I6</accession>
<dbReference type="GO" id="GO:0016410">
    <property type="term" value="F:N-acyltransferase activity"/>
    <property type="evidence" value="ECO:0007669"/>
    <property type="project" value="TreeGrafter"/>
</dbReference>
<evidence type="ECO:0000256" key="3">
    <source>
        <dbReference type="ARBA" id="ARBA00023098"/>
    </source>
</evidence>
<dbReference type="PANTHER" id="PTHR13943:SF77">
    <property type="entry name" value="LRAT DOMAIN-CONTAINING PROTEIN"/>
    <property type="match status" value="1"/>
</dbReference>
<dbReference type="Gene3D" id="3.90.1720.10">
    <property type="entry name" value="endopeptidase domain like (from Nostoc punctiforme)"/>
    <property type="match status" value="1"/>
</dbReference>
<organism evidence="5 6">
    <name type="scientific">Cupriavidus pauculus</name>
    <dbReference type="NCBI Taxonomy" id="82633"/>
    <lineage>
        <taxon>Bacteria</taxon>
        <taxon>Pseudomonadati</taxon>
        <taxon>Pseudomonadota</taxon>
        <taxon>Betaproteobacteria</taxon>
        <taxon>Burkholderiales</taxon>
        <taxon>Burkholderiaceae</taxon>
        <taxon>Cupriavidus</taxon>
    </lineage>
</organism>
<dbReference type="Proteomes" id="UP000234341">
    <property type="component" value="Unassembled WGS sequence"/>
</dbReference>
<keyword evidence="1" id="KW-0808">Transferase</keyword>
<dbReference type="InterPro" id="IPR007053">
    <property type="entry name" value="LRAT_dom"/>
</dbReference>